<dbReference type="InterPro" id="IPR016181">
    <property type="entry name" value="Acyl_CoA_acyltransferase"/>
</dbReference>
<gene>
    <name evidence="4" type="ORF">ACFQ0E_17800</name>
</gene>
<dbReference type="RefSeq" id="WP_386826131.1">
    <property type="nucleotide sequence ID" value="NZ_JBHTIF010000005.1"/>
</dbReference>
<feature type="domain" description="N-acetyltransferase" evidence="3">
    <location>
        <begin position="38"/>
        <end position="198"/>
    </location>
</feature>
<organism evidence="4 5">
    <name type="scientific">Lysobacter brunescens</name>
    <dbReference type="NCBI Taxonomy" id="262323"/>
    <lineage>
        <taxon>Bacteria</taxon>
        <taxon>Pseudomonadati</taxon>
        <taxon>Pseudomonadota</taxon>
        <taxon>Gammaproteobacteria</taxon>
        <taxon>Lysobacterales</taxon>
        <taxon>Lysobacteraceae</taxon>
        <taxon>Lysobacter</taxon>
    </lineage>
</organism>
<dbReference type="Pfam" id="PF00583">
    <property type="entry name" value="Acetyltransf_1"/>
    <property type="match status" value="1"/>
</dbReference>
<dbReference type="SUPFAM" id="SSF55729">
    <property type="entry name" value="Acyl-CoA N-acyltransferases (Nat)"/>
    <property type="match status" value="1"/>
</dbReference>
<name>A0ABW2YI69_9GAMM</name>
<dbReference type="InterPro" id="IPR000182">
    <property type="entry name" value="GNAT_dom"/>
</dbReference>
<dbReference type="PROSITE" id="PS51186">
    <property type="entry name" value="GNAT"/>
    <property type="match status" value="1"/>
</dbReference>
<evidence type="ECO:0000256" key="2">
    <source>
        <dbReference type="ARBA" id="ARBA00023315"/>
    </source>
</evidence>
<dbReference type="PANTHER" id="PTHR43877">
    <property type="entry name" value="AMINOALKYLPHOSPHONATE N-ACETYLTRANSFERASE-RELATED-RELATED"/>
    <property type="match status" value="1"/>
</dbReference>
<dbReference type="Proteomes" id="UP001597110">
    <property type="component" value="Unassembled WGS sequence"/>
</dbReference>
<keyword evidence="2" id="KW-0012">Acyltransferase</keyword>
<accession>A0ABW2YI69</accession>
<dbReference type="InterPro" id="IPR050832">
    <property type="entry name" value="Bact_Acetyltransf"/>
</dbReference>
<protein>
    <submittedName>
        <fullName evidence="4">GNAT family N-acetyltransferase</fullName>
    </submittedName>
</protein>
<keyword evidence="1" id="KW-0808">Transferase</keyword>
<evidence type="ECO:0000313" key="4">
    <source>
        <dbReference type="EMBL" id="MFD0727452.1"/>
    </source>
</evidence>
<evidence type="ECO:0000256" key="1">
    <source>
        <dbReference type="ARBA" id="ARBA00022679"/>
    </source>
</evidence>
<dbReference type="CDD" id="cd04301">
    <property type="entry name" value="NAT_SF"/>
    <property type="match status" value="1"/>
</dbReference>
<reference evidence="5" key="1">
    <citation type="journal article" date="2019" name="Int. J. Syst. Evol. Microbiol.">
        <title>The Global Catalogue of Microorganisms (GCM) 10K type strain sequencing project: providing services to taxonomists for standard genome sequencing and annotation.</title>
        <authorList>
            <consortium name="The Broad Institute Genomics Platform"/>
            <consortium name="The Broad Institute Genome Sequencing Center for Infectious Disease"/>
            <person name="Wu L."/>
            <person name="Ma J."/>
        </authorList>
    </citation>
    <scope>NUCLEOTIDE SEQUENCE [LARGE SCALE GENOMIC DNA]</scope>
    <source>
        <strain evidence="5">CCUG 55585</strain>
    </source>
</reference>
<evidence type="ECO:0000259" key="3">
    <source>
        <dbReference type="PROSITE" id="PS51186"/>
    </source>
</evidence>
<evidence type="ECO:0000313" key="5">
    <source>
        <dbReference type="Proteomes" id="UP001597110"/>
    </source>
</evidence>
<comment type="caution">
    <text evidence="4">The sequence shown here is derived from an EMBL/GenBank/DDBJ whole genome shotgun (WGS) entry which is preliminary data.</text>
</comment>
<sequence length="198" mass="22348">MQTLIRLGKQWVAGGTRLHPAFLRIATRRTFDGRSFMDTIRDITISDFAAVIALNDAEVQQTSPMDAAQLQSLVDMAVYRKVAMVGGQVAAFLLALREGAPYRNDNYDWFASRFPRFLYVDRIVVGARFAGRRIGSRLYEDLFAFARDSDVRTVTCEYNIDPPNPASRAFHDRFGFRELGTQWVAEGTKQVSLQAAEV</sequence>
<keyword evidence="5" id="KW-1185">Reference proteome</keyword>
<dbReference type="EMBL" id="JBHTIF010000005">
    <property type="protein sequence ID" value="MFD0727452.1"/>
    <property type="molecule type" value="Genomic_DNA"/>
</dbReference>
<proteinExistence type="predicted"/>
<dbReference type="Gene3D" id="3.40.630.30">
    <property type="match status" value="1"/>
</dbReference>